<keyword evidence="1" id="KW-1133">Transmembrane helix</keyword>
<feature type="transmembrane region" description="Helical" evidence="1">
    <location>
        <begin position="68"/>
        <end position="90"/>
    </location>
</feature>
<feature type="non-terminal residue" evidence="2">
    <location>
        <position position="198"/>
    </location>
</feature>
<dbReference type="EMBL" id="HACM01005797">
    <property type="protein sequence ID" value="CRZ06239.1"/>
    <property type="molecule type" value="Transcribed_RNA"/>
</dbReference>
<protein>
    <submittedName>
        <fullName evidence="2">Uncharacterized protein</fullName>
    </submittedName>
</protein>
<keyword evidence="1" id="KW-0472">Membrane</keyword>
<feature type="transmembrane region" description="Helical" evidence="1">
    <location>
        <begin position="36"/>
        <end position="56"/>
    </location>
</feature>
<feature type="non-terminal residue" evidence="2">
    <location>
        <position position="1"/>
    </location>
</feature>
<proteinExistence type="predicted"/>
<keyword evidence="1" id="KW-0812">Transmembrane</keyword>
<dbReference type="AlphaFoldDB" id="A0A0H5RCK1"/>
<evidence type="ECO:0000256" key="1">
    <source>
        <dbReference type="SAM" id="Phobius"/>
    </source>
</evidence>
<feature type="transmembrane region" description="Helical" evidence="1">
    <location>
        <begin position="96"/>
        <end position="115"/>
    </location>
</feature>
<feature type="transmembrane region" description="Helical" evidence="1">
    <location>
        <begin position="9"/>
        <end position="30"/>
    </location>
</feature>
<sequence>QATEFGSQFLYLLISSSLFVLASYLLWAHVVLKPRWGFRLSPVLILIIVTTVRYNLSSNFATILSDQINAVLFFIITFWVIIAICLLRFLKNVTPWMPIFVIACSVVYVAVAAVYGKSHIHNGMFGLPLESNRFCQLPTHVPWVSLFPSRTMNFFSGPHSCPAVKQFSSMVDGYVLFDDDASCRTRKFIFNYNFLMDR</sequence>
<accession>A0A0H5RCK1</accession>
<reference evidence="2" key="1">
    <citation type="submission" date="2015-04" db="EMBL/GenBank/DDBJ databases">
        <title>The genome sequence of the plant pathogenic Rhizarian Plasmodiophora brassicae reveals insights in its biotrophic life cycle and the origin of chitin synthesis.</title>
        <authorList>
            <person name="Schwelm A."/>
            <person name="Fogelqvist J."/>
            <person name="Knaust A."/>
            <person name="Julke S."/>
            <person name="Lilja T."/>
            <person name="Dhandapani V."/>
            <person name="Bonilla-Rosso G."/>
            <person name="Karlsson M."/>
            <person name="Shevchenko A."/>
            <person name="Choi S.R."/>
            <person name="Kim H.G."/>
            <person name="Park J.Y."/>
            <person name="Lim Y.P."/>
            <person name="Ludwig-Muller J."/>
            <person name="Dixelius C."/>
        </authorList>
    </citation>
    <scope>NUCLEOTIDE SEQUENCE</scope>
    <source>
        <tissue evidence="2">Potato root galls</tissue>
    </source>
</reference>
<organism evidence="2">
    <name type="scientific">Spongospora subterranea</name>
    <dbReference type="NCBI Taxonomy" id="70186"/>
    <lineage>
        <taxon>Eukaryota</taxon>
        <taxon>Sar</taxon>
        <taxon>Rhizaria</taxon>
        <taxon>Endomyxa</taxon>
        <taxon>Phytomyxea</taxon>
        <taxon>Plasmodiophorida</taxon>
        <taxon>Plasmodiophoridae</taxon>
        <taxon>Spongospora</taxon>
    </lineage>
</organism>
<evidence type="ECO:0000313" key="2">
    <source>
        <dbReference type="EMBL" id="CRZ06239.1"/>
    </source>
</evidence>
<name>A0A0H5RCK1_9EUKA</name>